<dbReference type="GO" id="GO:0030136">
    <property type="term" value="C:clathrin-coated vesicle"/>
    <property type="evidence" value="ECO:0007669"/>
    <property type="project" value="UniProtKB-SubCell"/>
</dbReference>
<dbReference type="InterPro" id="IPR013809">
    <property type="entry name" value="ENTH"/>
</dbReference>
<keyword evidence="8" id="KW-0968">Cytoplasmic vesicle</keyword>
<keyword evidence="10" id="KW-1185">Reference proteome</keyword>
<name>A0A6P6UK87_COFAR</name>
<evidence type="ECO:0000313" key="10">
    <source>
        <dbReference type="Proteomes" id="UP001652660"/>
    </source>
</evidence>
<evidence type="ECO:0000256" key="3">
    <source>
        <dbReference type="ARBA" id="ARBA00004600"/>
    </source>
</evidence>
<dbReference type="RefSeq" id="XP_027090898.1">
    <property type="nucleotide sequence ID" value="XM_027235097.2"/>
</dbReference>
<dbReference type="AlphaFoldDB" id="A0A6P6UK87"/>
<evidence type="ECO:0000256" key="8">
    <source>
        <dbReference type="ARBA" id="ARBA00023329"/>
    </source>
</evidence>
<comment type="subcellular location">
    <subcellularLocation>
        <location evidence="1">Cytoplasmic vesicle</location>
        <location evidence="1">Clathrin-coated vesicle</location>
    </subcellularLocation>
    <subcellularLocation>
        <location evidence="2">Golgi apparatus</location>
    </subcellularLocation>
    <subcellularLocation>
        <location evidence="3">Membrane</location>
        <location evidence="3">Clathrin-coated pit</location>
    </subcellularLocation>
</comment>
<dbReference type="GO" id="GO:0072583">
    <property type="term" value="P:clathrin-dependent endocytosis"/>
    <property type="evidence" value="ECO:0007669"/>
    <property type="project" value="InterPro"/>
</dbReference>
<keyword evidence="4" id="KW-0254">Endocytosis</keyword>
<dbReference type="GeneID" id="113711867"/>
<dbReference type="SUPFAM" id="SSF48464">
    <property type="entry name" value="ENTH/VHS domain"/>
    <property type="match status" value="1"/>
</dbReference>
<dbReference type="GO" id="GO:0005545">
    <property type="term" value="F:1-phosphatidylinositol binding"/>
    <property type="evidence" value="ECO:0007669"/>
    <property type="project" value="TreeGrafter"/>
</dbReference>
<dbReference type="CDD" id="cd16987">
    <property type="entry name" value="ANTH_N_AP180_plant"/>
    <property type="match status" value="1"/>
</dbReference>
<evidence type="ECO:0000256" key="4">
    <source>
        <dbReference type="ARBA" id="ARBA00022583"/>
    </source>
</evidence>
<proteinExistence type="predicted"/>
<dbReference type="Gene3D" id="1.25.40.90">
    <property type="match status" value="1"/>
</dbReference>
<dbReference type="GO" id="GO:0048268">
    <property type="term" value="P:clathrin coat assembly"/>
    <property type="evidence" value="ECO:0007669"/>
    <property type="project" value="InterPro"/>
</dbReference>
<dbReference type="Pfam" id="PF07651">
    <property type="entry name" value="ANTH"/>
    <property type="match status" value="1"/>
</dbReference>
<dbReference type="PANTHER" id="PTHR22951:SF24">
    <property type="entry name" value="ENTH DOMAIN-CONTAINING PROTEIN"/>
    <property type="match status" value="1"/>
</dbReference>
<accession>A0A6P6UK87</accession>
<evidence type="ECO:0000256" key="2">
    <source>
        <dbReference type="ARBA" id="ARBA00004555"/>
    </source>
</evidence>
<evidence type="ECO:0000256" key="6">
    <source>
        <dbReference type="ARBA" id="ARBA00023136"/>
    </source>
</evidence>
<dbReference type="GO" id="GO:0005546">
    <property type="term" value="F:phosphatidylinositol-4,5-bisphosphate binding"/>
    <property type="evidence" value="ECO:0007669"/>
    <property type="project" value="TreeGrafter"/>
</dbReference>
<dbReference type="PROSITE" id="PS50942">
    <property type="entry name" value="ENTH"/>
    <property type="match status" value="1"/>
</dbReference>
<dbReference type="OrthoDB" id="44015at2759"/>
<dbReference type="InterPro" id="IPR045192">
    <property type="entry name" value="AP180-like"/>
</dbReference>
<reference evidence="10" key="1">
    <citation type="journal article" date="2025" name="Foods">
        <title>Unveiling the Microbial Signatures of Arabica Coffee Cherries: Insights into Ripeness Specific Diversity, Functional Traits, and Implications for Quality and Safety.</title>
        <authorList>
            <consortium name="RefSeq"/>
            <person name="Tenea G.N."/>
            <person name="Cifuentes V."/>
            <person name="Reyes P."/>
            <person name="Cevallos-Vallejos M."/>
        </authorList>
    </citation>
    <scope>NUCLEOTIDE SEQUENCE [LARGE SCALE GENOMIC DNA]</scope>
</reference>
<dbReference type="FunFam" id="1.25.40.90:FF:000035">
    <property type="entry name" value="Putative clathrin assembly protein At4g40080"/>
    <property type="match status" value="1"/>
</dbReference>
<evidence type="ECO:0000256" key="5">
    <source>
        <dbReference type="ARBA" id="ARBA00023034"/>
    </source>
</evidence>
<dbReference type="InterPro" id="IPR008942">
    <property type="entry name" value="ENTH_VHS"/>
</dbReference>
<dbReference type="Proteomes" id="UP001652660">
    <property type="component" value="Chromosome 10e"/>
</dbReference>
<dbReference type="GO" id="GO:0006900">
    <property type="term" value="P:vesicle budding from membrane"/>
    <property type="evidence" value="ECO:0007669"/>
    <property type="project" value="TreeGrafter"/>
</dbReference>
<keyword evidence="5" id="KW-0333">Golgi apparatus</keyword>
<dbReference type="GO" id="GO:0005905">
    <property type="term" value="C:clathrin-coated pit"/>
    <property type="evidence" value="ECO:0007669"/>
    <property type="project" value="UniProtKB-SubCell"/>
</dbReference>
<sequence length="339" mass="39205">MVRPRKLREFIGRLKDNASLIKANLTTKRTVSSIKIAILRATSHSSTAAPPEHQLDAILSLGHDVHLPLACACVEAVLDRLHNTRSPYVALKCLFILHNIITHGSFILKEQLSFYPLTGGQNSLKLTRFSNKSNLENWELSQWVRWYASVLERNLITTRILGCYLCCTSSSSKFQENRNNKIAIRPPDCDLLKEIDSLVCMVEGICAAPESLHYQRLDLVHEFMLLVSEDYRFTQHQIITRLNELGDRTARMSYDDSAELICCLKRLEDCRMRLVEMFANRKRNDEFWDLVRQTRVGLEELNEKRDRGRMVVWKGWQDETTELTRFVDQRVMGTSEKSS</sequence>
<gene>
    <name evidence="11" type="primary">LOC113711867</name>
</gene>
<keyword evidence="6" id="KW-0472">Membrane</keyword>
<protein>
    <submittedName>
        <fullName evidence="11">Clathrin assembly protein At4g40080</fullName>
    </submittedName>
</protein>
<evidence type="ECO:0000256" key="1">
    <source>
        <dbReference type="ARBA" id="ARBA00004132"/>
    </source>
</evidence>
<feature type="domain" description="ENTH" evidence="9">
    <location>
        <begin position="26"/>
        <end position="165"/>
    </location>
</feature>
<dbReference type="GO" id="GO:0000149">
    <property type="term" value="F:SNARE binding"/>
    <property type="evidence" value="ECO:0007669"/>
    <property type="project" value="TreeGrafter"/>
</dbReference>
<keyword evidence="7" id="KW-0168">Coated pit</keyword>
<dbReference type="InterPro" id="IPR011417">
    <property type="entry name" value="ANTH_dom"/>
</dbReference>
<dbReference type="PANTHER" id="PTHR22951">
    <property type="entry name" value="CLATHRIN ASSEMBLY PROTEIN"/>
    <property type="match status" value="1"/>
</dbReference>
<evidence type="ECO:0000256" key="7">
    <source>
        <dbReference type="ARBA" id="ARBA00023176"/>
    </source>
</evidence>
<dbReference type="GO" id="GO:0032050">
    <property type="term" value="F:clathrin heavy chain binding"/>
    <property type="evidence" value="ECO:0007669"/>
    <property type="project" value="TreeGrafter"/>
</dbReference>
<dbReference type="InterPro" id="IPR048050">
    <property type="entry name" value="ANTH_N_plant"/>
</dbReference>
<evidence type="ECO:0000259" key="9">
    <source>
        <dbReference type="PROSITE" id="PS50942"/>
    </source>
</evidence>
<evidence type="ECO:0000313" key="11">
    <source>
        <dbReference type="RefSeq" id="XP_027090898.1"/>
    </source>
</evidence>
<reference evidence="11" key="2">
    <citation type="submission" date="2025-08" db="UniProtKB">
        <authorList>
            <consortium name="RefSeq"/>
        </authorList>
    </citation>
    <scope>IDENTIFICATION</scope>
    <source>
        <tissue evidence="11">Leaves</tissue>
    </source>
</reference>
<organism evidence="10 11">
    <name type="scientific">Coffea arabica</name>
    <name type="common">Arabian coffee</name>
    <dbReference type="NCBI Taxonomy" id="13443"/>
    <lineage>
        <taxon>Eukaryota</taxon>
        <taxon>Viridiplantae</taxon>
        <taxon>Streptophyta</taxon>
        <taxon>Embryophyta</taxon>
        <taxon>Tracheophyta</taxon>
        <taxon>Spermatophyta</taxon>
        <taxon>Magnoliopsida</taxon>
        <taxon>eudicotyledons</taxon>
        <taxon>Gunneridae</taxon>
        <taxon>Pentapetalae</taxon>
        <taxon>asterids</taxon>
        <taxon>lamiids</taxon>
        <taxon>Gentianales</taxon>
        <taxon>Rubiaceae</taxon>
        <taxon>Ixoroideae</taxon>
        <taxon>Gardenieae complex</taxon>
        <taxon>Bertiereae - Coffeeae clade</taxon>
        <taxon>Coffeeae</taxon>
        <taxon>Coffea</taxon>
    </lineage>
</organism>
<dbReference type="GO" id="GO:0005794">
    <property type="term" value="C:Golgi apparatus"/>
    <property type="evidence" value="ECO:0007669"/>
    <property type="project" value="UniProtKB-SubCell"/>
</dbReference>